<evidence type="ECO:0000256" key="11">
    <source>
        <dbReference type="SAM" id="MobiDB-lite"/>
    </source>
</evidence>
<comment type="caution">
    <text evidence="14">The sequence shown here is derived from an EMBL/GenBank/DDBJ whole genome shotgun (WGS) entry which is preliminary data.</text>
</comment>
<accession>A0AAD9MPQ0</accession>
<dbReference type="SUPFAM" id="SSF81321">
    <property type="entry name" value="Family A G protein-coupled receptor-like"/>
    <property type="match status" value="1"/>
</dbReference>
<dbReference type="AlphaFoldDB" id="A0AAD9MPQ0"/>
<evidence type="ECO:0000256" key="2">
    <source>
        <dbReference type="ARBA" id="ARBA00022475"/>
    </source>
</evidence>
<dbReference type="InterPro" id="IPR017452">
    <property type="entry name" value="GPCR_Rhodpsn_7TM"/>
</dbReference>
<keyword evidence="3 10" id="KW-0812">Transmembrane</keyword>
<evidence type="ECO:0000313" key="14">
    <source>
        <dbReference type="EMBL" id="KAK2138414.1"/>
    </source>
</evidence>
<evidence type="ECO:0000256" key="3">
    <source>
        <dbReference type="ARBA" id="ARBA00022692"/>
    </source>
</evidence>
<name>A0AAD9MPQ0_9ANNE</name>
<dbReference type="PROSITE" id="PS00237">
    <property type="entry name" value="G_PROTEIN_RECEP_F1_1"/>
    <property type="match status" value="1"/>
</dbReference>
<evidence type="ECO:0000256" key="6">
    <source>
        <dbReference type="ARBA" id="ARBA00023136"/>
    </source>
</evidence>
<evidence type="ECO:0000256" key="1">
    <source>
        <dbReference type="ARBA" id="ARBA00004651"/>
    </source>
</evidence>
<protein>
    <recommendedName>
        <fullName evidence="13">G-protein coupled receptors family 1 profile domain-containing protein</fullName>
    </recommendedName>
</protein>
<feature type="transmembrane region" description="Helical" evidence="12">
    <location>
        <begin position="132"/>
        <end position="152"/>
    </location>
</feature>
<evidence type="ECO:0000259" key="13">
    <source>
        <dbReference type="PROSITE" id="PS50262"/>
    </source>
</evidence>
<dbReference type="CDD" id="cd00637">
    <property type="entry name" value="7tm_classA_rhodopsin-like"/>
    <property type="match status" value="1"/>
</dbReference>
<feature type="transmembrane region" description="Helical" evidence="12">
    <location>
        <begin position="47"/>
        <end position="73"/>
    </location>
</feature>
<evidence type="ECO:0000256" key="8">
    <source>
        <dbReference type="ARBA" id="ARBA00023180"/>
    </source>
</evidence>
<dbReference type="PRINTS" id="PR00237">
    <property type="entry name" value="GPCRRHODOPSN"/>
</dbReference>
<gene>
    <name evidence="14" type="ORF">LSH36_3103g00001</name>
</gene>
<evidence type="ECO:0000256" key="7">
    <source>
        <dbReference type="ARBA" id="ARBA00023170"/>
    </source>
</evidence>
<proteinExistence type="inferred from homology"/>
<keyword evidence="7 10" id="KW-0675">Receptor</keyword>
<feature type="domain" description="G-protein coupled receptors family 1 profile" evidence="13">
    <location>
        <begin position="27"/>
        <end position="281"/>
    </location>
</feature>
<evidence type="ECO:0000313" key="15">
    <source>
        <dbReference type="Proteomes" id="UP001208570"/>
    </source>
</evidence>
<comment type="subcellular location">
    <subcellularLocation>
        <location evidence="1">Cell membrane</location>
        <topology evidence="1">Multi-pass membrane protein</topology>
    </subcellularLocation>
</comment>
<feature type="region of interest" description="Disordered" evidence="11">
    <location>
        <begin position="303"/>
        <end position="322"/>
    </location>
</feature>
<feature type="transmembrane region" description="Helical" evidence="12">
    <location>
        <begin position="258"/>
        <end position="276"/>
    </location>
</feature>
<dbReference type="InterPro" id="IPR000276">
    <property type="entry name" value="GPCR_Rhodpsn"/>
</dbReference>
<dbReference type="Gene3D" id="1.20.1070.10">
    <property type="entry name" value="Rhodopsin 7-helix transmembrane proteins"/>
    <property type="match status" value="1"/>
</dbReference>
<comment type="similarity">
    <text evidence="10">Belongs to the G-protein coupled receptor 1 family.</text>
</comment>
<evidence type="ECO:0000256" key="12">
    <source>
        <dbReference type="SAM" id="Phobius"/>
    </source>
</evidence>
<keyword evidence="5 10" id="KW-0297">G-protein coupled receptor</keyword>
<dbReference type="Proteomes" id="UP001208570">
    <property type="component" value="Unassembled WGS sequence"/>
</dbReference>
<feature type="transmembrane region" description="Helical" evidence="12">
    <location>
        <begin position="222"/>
        <end position="243"/>
    </location>
</feature>
<evidence type="ECO:0000256" key="9">
    <source>
        <dbReference type="ARBA" id="ARBA00023224"/>
    </source>
</evidence>
<dbReference type="GO" id="GO:0005886">
    <property type="term" value="C:plasma membrane"/>
    <property type="evidence" value="ECO:0007669"/>
    <property type="project" value="UniProtKB-SubCell"/>
</dbReference>
<dbReference type="SMART" id="SM01381">
    <property type="entry name" value="7TM_GPCR_Srsx"/>
    <property type="match status" value="1"/>
</dbReference>
<evidence type="ECO:0000256" key="5">
    <source>
        <dbReference type="ARBA" id="ARBA00023040"/>
    </source>
</evidence>
<dbReference type="PROSITE" id="PS50262">
    <property type="entry name" value="G_PROTEIN_RECEP_F1_2"/>
    <property type="match status" value="1"/>
</dbReference>
<keyword evidence="6 12" id="KW-0472">Membrane</keyword>
<dbReference type="Pfam" id="PF00001">
    <property type="entry name" value="7tm_1"/>
    <property type="match status" value="1"/>
</dbReference>
<keyword evidence="2" id="KW-1003">Cell membrane</keyword>
<feature type="transmembrane region" description="Helical" evidence="12">
    <location>
        <begin position="12"/>
        <end position="35"/>
    </location>
</feature>
<dbReference type="GO" id="GO:0004930">
    <property type="term" value="F:G protein-coupled receptor activity"/>
    <property type="evidence" value="ECO:0007669"/>
    <property type="project" value="UniProtKB-KW"/>
</dbReference>
<feature type="transmembrane region" description="Helical" evidence="12">
    <location>
        <begin position="167"/>
        <end position="192"/>
    </location>
</feature>
<keyword evidence="8" id="KW-0325">Glycoprotein</keyword>
<feature type="compositionally biased region" description="Basic and acidic residues" evidence="11">
    <location>
        <begin position="313"/>
        <end position="322"/>
    </location>
</feature>
<organism evidence="14 15">
    <name type="scientific">Paralvinella palmiformis</name>
    <dbReference type="NCBI Taxonomy" id="53620"/>
    <lineage>
        <taxon>Eukaryota</taxon>
        <taxon>Metazoa</taxon>
        <taxon>Spiralia</taxon>
        <taxon>Lophotrochozoa</taxon>
        <taxon>Annelida</taxon>
        <taxon>Polychaeta</taxon>
        <taxon>Sedentaria</taxon>
        <taxon>Canalipalpata</taxon>
        <taxon>Terebellida</taxon>
        <taxon>Terebelliformia</taxon>
        <taxon>Alvinellidae</taxon>
        <taxon>Paralvinella</taxon>
    </lineage>
</organism>
<dbReference type="PANTHER" id="PTHR24246">
    <property type="entry name" value="OLFACTORY RECEPTOR AND ADENOSINE RECEPTOR"/>
    <property type="match status" value="1"/>
</dbReference>
<dbReference type="EMBL" id="JAODUP010003086">
    <property type="protein sequence ID" value="KAK2138414.1"/>
    <property type="molecule type" value="Genomic_DNA"/>
</dbReference>
<evidence type="ECO:0000256" key="10">
    <source>
        <dbReference type="RuleBase" id="RU000688"/>
    </source>
</evidence>
<feature type="compositionally biased region" description="Low complexity" evidence="11">
    <location>
        <begin position="303"/>
        <end position="312"/>
    </location>
</feature>
<dbReference type="PANTHER" id="PTHR24246:SF27">
    <property type="entry name" value="ADENOSINE RECEPTOR, ISOFORM A"/>
    <property type="match status" value="1"/>
</dbReference>
<keyword evidence="9 10" id="KW-0807">Transducer</keyword>
<reference evidence="14" key="1">
    <citation type="journal article" date="2023" name="Mol. Biol. Evol.">
        <title>Third-Generation Sequencing Reveals the Adaptive Role of the Epigenome in Three Deep-Sea Polychaetes.</title>
        <authorList>
            <person name="Perez M."/>
            <person name="Aroh O."/>
            <person name="Sun Y."/>
            <person name="Lan Y."/>
            <person name="Juniper S.K."/>
            <person name="Young C.R."/>
            <person name="Angers B."/>
            <person name="Qian P.Y."/>
        </authorList>
    </citation>
    <scope>NUCLEOTIDE SEQUENCE</scope>
    <source>
        <strain evidence="14">P08H-3</strain>
    </source>
</reference>
<feature type="transmembrane region" description="Helical" evidence="12">
    <location>
        <begin position="93"/>
        <end position="111"/>
    </location>
</feature>
<keyword evidence="15" id="KW-1185">Reference proteome</keyword>
<keyword evidence="4 12" id="KW-1133">Transmembrane helix</keyword>
<sequence length="322" mass="36603">MQRTTSPLYDYFFSGTMYLESLLIIIGNTLTFVAVRQTKKLREIPTNVFILSLAASDGMIGLMTPIFATLRFLKIEDEWSGTVCVLYGPHFSTFWISLVTLLAISVDRYIAVVHPISYKRRITTKRAKFMSVVIWIVAFSLITTLTCIYGSIGEDSTSVRIVFPKQFSVFFLQIIIFGPVLGNIVIYISIYIRLKNRPRVVMDVNMANSEGTNRITSRSTKAYVNMMVLVLVYLLIACVPNYVLKAVSKPMKASKPEWLVYISNLSVILFYSNSFMNPVIYSWKNRNFHQAYKTLLLCNRSSASRSKGSVSDGSRRENRSTV</sequence>
<evidence type="ECO:0000256" key="4">
    <source>
        <dbReference type="ARBA" id="ARBA00022989"/>
    </source>
</evidence>